<organism evidence="3 4">
    <name type="scientific">Winogradskyella ouciana</name>
    <dbReference type="NCBI Taxonomy" id="2608631"/>
    <lineage>
        <taxon>Bacteria</taxon>
        <taxon>Pseudomonadati</taxon>
        <taxon>Bacteroidota</taxon>
        <taxon>Flavobacteriia</taxon>
        <taxon>Flavobacteriales</taxon>
        <taxon>Flavobacteriaceae</taxon>
        <taxon>Winogradskyella</taxon>
    </lineage>
</organism>
<dbReference type="RefSeq" id="WP_155089726.1">
    <property type="nucleotide sequence ID" value="NZ_WJYA01000007.1"/>
</dbReference>
<dbReference type="Pfam" id="PF12732">
    <property type="entry name" value="YtxH"/>
    <property type="match status" value="1"/>
</dbReference>
<evidence type="ECO:0000313" key="4">
    <source>
        <dbReference type="Proteomes" id="UP000447545"/>
    </source>
</evidence>
<dbReference type="PANTHER" id="PTHR35792">
    <property type="entry name" value="GENERAL STRESS PROTEIN"/>
    <property type="match status" value="1"/>
</dbReference>
<keyword evidence="2" id="KW-1133">Transmembrane helix</keyword>
<feature type="transmembrane region" description="Helical" evidence="2">
    <location>
        <begin position="6"/>
        <end position="26"/>
    </location>
</feature>
<dbReference type="InterPro" id="IPR024623">
    <property type="entry name" value="YtxH"/>
</dbReference>
<name>A0A7K1GI02_9FLAO</name>
<evidence type="ECO:0000256" key="1">
    <source>
        <dbReference type="SAM" id="Coils"/>
    </source>
</evidence>
<proteinExistence type="predicted"/>
<keyword evidence="4" id="KW-1185">Reference proteome</keyword>
<dbReference type="EMBL" id="WJYA01000007">
    <property type="protein sequence ID" value="MTE27709.1"/>
    <property type="molecule type" value="Genomic_DNA"/>
</dbReference>
<dbReference type="SUPFAM" id="SSF58113">
    <property type="entry name" value="Apolipoprotein A-I"/>
    <property type="match status" value="1"/>
</dbReference>
<dbReference type="Proteomes" id="UP000447545">
    <property type="component" value="Unassembled WGS sequence"/>
</dbReference>
<dbReference type="Gene3D" id="1.20.120.20">
    <property type="entry name" value="Apolipoprotein"/>
    <property type="match status" value="1"/>
</dbReference>
<dbReference type="PANTHER" id="PTHR35792:SF1">
    <property type="entry name" value="SLL0268 PROTEIN"/>
    <property type="match status" value="1"/>
</dbReference>
<evidence type="ECO:0000313" key="3">
    <source>
        <dbReference type="EMBL" id="MTE27709.1"/>
    </source>
</evidence>
<protein>
    <submittedName>
        <fullName evidence="3">YtxH domain-containing protein</fullName>
    </submittedName>
</protein>
<sequence length="119" mass="12706">MSNNGNTVLGILVGAAAGAALGILFAPDKGSETRRRIAEEAEARRNQLAEKATELKDSIGNSISTQKGNLDSQVESIMSNASYKAEDVITTLEAKLKDLKERNKNLQKNSKSTKTAKTA</sequence>
<dbReference type="InterPro" id="IPR052928">
    <property type="entry name" value="Desiccation-related_membrane"/>
</dbReference>
<feature type="coiled-coil region" evidence="1">
    <location>
        <begin position="82"/>
        <end position="116"/>
    </location>
</feature>
<reference evidence="3 4" key="1">
    <citation type="submission" date="2019-11" db="EMBL/GenBank/DDBJ databases">
        <title>Winogradskyella ouciana sp. nov., isolated from the hadal seawater of the Mariana Trench.</title>
        <authorList>
            <person name="Liu R."/>
        </authorList>
    </citation>
    <scope>NUCLEOTIDE SEQUENCE [LARGE SCALE GENOMIC DNA]</scope>
    <source>
        <strain evidence="3 4">ZXX205</strain>
    </source>
</reference>
<comment type="caution">
    <text evidence="3">The sequence shown here is derived from an EMBL/GenBank/DDBJ whole genome shotgun (WGS) entry which is preliminary data.</text>
</comment>
<gene>
    <name evidence="3" type="ORF">F1003_12265</name>
</gene>
<accession>A0A7K1GI02</accession>
<keyword evidence="2" id="KW-0472">Membrane</keyword>
<dbReference type="AlphaFoldDB" id="A0A7K1GI02"/>
<keyword evidence="1" id="KW-0175">Coiled coil</keyword>
<keyword evidence="2" id="KW-0812">Transmembrane</keyword>
<evidence type="ECO:0000256" key="2">
    <source>
        <dbReference type="SAM" id="Phobius"/>
    </source>
</evidence>